<organism evidence="2 3">
    <name type="scientific">Flavobacterium piscis</name>
    <dbReference type="NCBI Taxonomy" id="1114874"/>
    <lineage>
        <taxon>Bacteria</taxon>
        <taxon>Pseudomonadati</taxon>
        <taxon>Bacteroidota</taxon>
        <taxon>Flavobacteriia</taxon>
        <taxon>Flavobacteriales</taxon>
        <taxon>Flavobacteriaceae</taxon>
        <taxon>Flavobacterium</taxon>
    </lineage>
</organism>
<feature type="signal peptide" evidence="1">
    <location>
        <begin position="1"/>
        <end position="22"/>
    </location>
</feature>
<accession>A0ABU1YE05</accession>
<sequence length="427" mass="49342">MKTKLIKTFLIGILLQPVLGLAQVSPNVNKLFPAHIIYKIDEVNSKVNLSEDTQIKLGRKLYAADSLANVSIVKGEPIAQLKSYYTVDAGFLKPIFSPEELDTYGYATDHDNRYLAALNFAPQLKLESTQINEIRKQNDSLAGVPKISLKETIRIYNKKLHSILAKEQYVSLLKIIYQEQSEDEAKSDWEKIIKLQLVADKNDRTEYIKIINYHLAKNVFLDKKADRYEKTKRDLLAKKMALEEPLILLHVNILSEGSYTNNKYSSVIKYEKEVELTKSQIDTILVKYKELERIKLENKEKESSSDAPKIVPSEYGNIALILNSEQVKKWLINKNIKIAKKEAQRNWEQLEAEGLSTDLDKDKTLREFGTYQLKYLVTKERAMIYHTQENIFMKRDVEQKKPELLKQLDAIARKKSKNTTTKNALTW</sequence>
<evidence type="ECO:0000313" key="2">
    <source>
        <dbReference type="EMBL" id="MDR7211870.1"/>
    </source>
</evidence>
<dbReference type="RefSeq" id="WP_310283272.1">
    <property type="nucleotide sequence ID" value="NZ_JAVDWQ010000016.1"/>
</dbReference>
<protein>
    <submittedName>
        <fullName evidence="2">Uncharacterized protein</fullName>
    </submittedName>
</protein>
<name>A0ABU1YE05_9FLAO</name>
<gene>
    <name evidence="2" type="ORF">J2W48_003827</name>
</gene>
<keyword evidence="3" id="KW-1185">Reference proteome</keyword>
<evidence type="ECO:0000256" key="1">
    <source>
        <dbReference type="SAM" id="SignalP"/>
    </source>
</evidence>
<reference evidence="2 3" key="1">
    <citation type="submission" date="2023-07" db="EMBL/GenBank/DDBJ databases">
        <title>Sorghum-associated microbial communities from plants grown in Nebraska, USA.</title>
        <authorList>
            <person name="Schachtman D."/>
        </authorList>
    </citation>
    <scope>NUCLEOTIDE SEQUENCE [LARGE SCALE GENOMIC DNA]</scope>
    <source>
        <strain evidence="2 3">4129</strain>
    </source>
</reference>
<dbReference type="EMBL" id="JAVDWQ010000016">
    <property type="protein sequence ID" value="MDR7211870.1"/>
    <property type="molecule type" value="Genomic_DNA"/>
</dbReference>
<comment type="caution">
    <text evidence="2">The sequence shown here is derived from an EMBL/GenBank/DDBJ whole genome shotgun (WGS) entry which is preliminary data.</text>
</comment>
<keyword evidence="1" id="KW-0732">Signal</keyword>
<dbReference type="Proteomes" id="UP001269081">
    <property type="component" value="Unassembled WGS sequence"/>
</dbReference>
<proteinExistence type="predicted"/>
<feature type="chain" id="PRO_5045252869" evidence="1">
    <location>
        <begin position="23"/>
        <end position="427"/>
    </location>
</feature>
<evidence type="ECO:0000313" key="3">
    <source>
        <dbReference type="Proteomes" id="UP001269081"/>
    </source>
</evidence>